<organism evidence="1 2">
    <name type="scientific">Roseibium aquae</name>
    <dbReference type="NCBI Taxonomy" id="1323746"/>
    <lineage>
        <taxon>Bacteria</taxon>
        <taxon>Pseudomonadati</taxon>
        <taxon>Pseudomonadota</taxon>
        <taxon>Alphaproteobacteria</taxon>
        <taxon>Hyphomicrobiales</taxon>
        <taxon>Stappiaceae</taxon>
        <taxon>Roseibium</taxon>
    </lineage>
</organism>
<name>A0A916TJU3_9HYPH</name>
<protein>
    <recommendedName>
        <fullName evidence="3">YCII-related domain-containing protein</fullName>
    </recommendedName>
</protein>
<accession>A0A916TJU3</accession>
<dbReference type="AlphaFoldDB" id="A0A916TJU3"/>
<evidence type="ECO:0000313" key="2">
    <source>
        <dbReference type="Proteomes" id="UP000605148"/>
    </source>
</evidence>
<evidence type="ECO:0000313" key="1">
    <source>
        <dbReference type="EMBL" id="GGB46789.1"/>
    </source>
</evidence>
<reference evidence="1" key="1">
    <citation type="journal article" date="2014" name="Int. J. Syst. Evol. Microbiol.">
        <title>Complete genome sequence of Corynebacterium casei LMG S-19264T (=DSM 44701T), isolated from a smear-ripened cheese.</title>
        <authorList>
            <consortium name="US DOE Joint Genome Institute (JGI-PGF)"/>
            <person name="Walter F."/>
            <person name="Albersmeier A."/>
            <person name="Kalinowski J."/>
            <person name="Ruckert C."/>
        </authorList>
    </citation>
    <scope>NUCLEOTIDE SEQUENCE</scope>
    <source>
        <strain evidence="1">CGMCC 1.12426</strain>
    </source>
</reference>
<reference evidence="1" key="2">
    <citation type="submission" date="2020-09" db="EMBL/GenBank/DDBJ databases">
        <authorList>
            <person name="Sun Q."/>
            <person name="Zhou Y."/>
        </authorList>
    </citation>
    <scope>NUCLEOTIDE SEQUENCE</scope>
    <source>
        <strain evidence="1">CGMCC 1.12426</strain>
    </source>
</reference>
<gene>
    <name evidence="1" type="ORF">GCM10011316_18620</name>
</gene>
<dbReference type="RefSeq" id="WP_206668331.1">
    <property type="nucleotide sequence ID" value="NZ_BMFA01000005.1"/>
</dbReference>
<keyword evidence="2" id="KW-1185">Reference proteome</keyword>
<sequence>MQNFMAIFTATPESRARSDWGQLDANAVQARRAEGVQAWNDWAERNEAAILDPGSPIGKTKRVDPAGLSDGANTITAYTIVRAETHEAAARLFENHPHFTLFPGEAVEIMPCLPIPAA</sequence>
<evidence type="ECO:0008006" key="3">
    <source>
        <dbReference type="Google" id="ProtNLM"/>
    </source>
</evidence>
<dbReference type="EMBL" id="BMFA01000005">
    <property type="protein sequence ID" value="GGB46789.1"/>
    <property type="molecule type" value="Genomic_DNA"/>
</dbReference>
<comment type="caution">
    <text evidence="1">The sequence shown here is derived from an EMBL/GenBank/DDBJ whole genome shotgun (WGS) entry which is preliminary data.</text>
</comment>
<proteinExistence type="predicted"/>
<dbReference type="Proteomes" id="UP000605148">
    <property type="component" value="Unassembled WGS sequence"/>
</dbReference>